<dbReference type="EMBL" id="JAATIQ010000084">
    <property type="protein sequence ID" value="KAF4385978.1"/>
    <property type="molecule type" value="Genomic_DNA"/>
</dbReference>
<proteinExistence type="predicted"/>
<comment type="caution">
    <text evidence="1">The sequence shown here is derived from an EMBL/GenBank/DDBJ whole genome shotgun (WGS) entry which is preliminary data.</text>
</comment>
<keyword evidence="2" id="KW-1185">Reference proteome</keyword>
<gene>
    <name evidence="1" type="ORF">G4B88_031113</name>
</gene>
<organism evidence="1 2">
    <name type="scientific">Cannabis sativa</name>
    <name type="common">Hemp</name>
    <name type="synonym">Marijuana</name>
    <dbReference type="NCBI Taxonomy" id="3483"/>
    <lineage>
        <taxon>Eukaryota</taxon>
        <taxon>Viridiplantae</taxon>
        <taxon>Streptophyta</taxon>
        <taxon>Embryophyta</taxon>
        <taxon>Tracheophyta</taxon>
        <taxon>Spermatophyta</taxon>
        <taxon>Magnoliopsida</taxon>
        <taxon>eudicotyledons</taxon>
        <taxon>Gunneridae</taxon>
        <taxon>Pentapetalae</taxon>
        <taxon>rosids</taxon>
        <taxon>fabids</taxon>
        <taxon>Rosales</taxon>
        <taxon>Cannabaceae</taxon>
        <taxon>Cannabis</taxon>
    </lineage>
</organism>
<sequence>MNPSLRRSHHSRLFDPIQADITLIRISSGVYTFSDYAWFVALKGFGFPADVFRSNRLYISHV</sequence>
<reference evidence="1 2" key="1">
    <citation type="journal article" date="2020" name="bioRxiv">
        <title>Sequence and annotation of 42 cannabis genomes reveals extensive copy number variation in cannabinoid synthesis and pathogen resistance genes.</title>
        <authorList>
            <person name="Mckernan K.J."/>
            <person name="Helbert Y."/>
            <person name="Kane L.T."/>
            <person name="Ebling H."/>
            <person name="Zhang L."/>
            <person name="Liu B."/>
            <person name="Eaton Z."/>
            <person name="Mclaughlin S."/>
            <person name="Kingan S."/>
            <person name="Baybayan P."/>
            <person name="Concepcion G."/>
            <person name="Jordan M."/>
            <person name="Riva A."/>
            <person name="Barbazuk W."/>
            <person name="Harkins T."/>
        </authorList>
    </citation>
    <scope>NUCLEOTIDE SEQUENCE [LARGE SCALE GENOMIC DNA]</scope>
    <source>
        <strain evidence="2">cv. Jamaican Lion 4</strain>
        <tissue evidence="1">Leaf</tissue>
    </source>
</reference>
<evidence type="ECO:0000313" key="2">
    <source>
        <dbReference type="Proteomes" id="UP000583929"/>
    </source>
</evidence>
<evidence type="ECO:0000313" key="1">
    <source>
        <dbReference type="EMBL" id="KAF4385978.1"/>
    </source>
</evidence>
<accession>A0A7J6GT85</accession>
<protein>
    <submittedName>
        <fullName evidence="1">Uncharacterized protein</fullName>
    </submittedName>
</protein>
<dbReference type="Proteomes" id="UP000583929">
    <property type="component" value="Unassembled WGS sequence"/>
</dbReference>
<name>A0A7J6GT85_CANSA</name>
<dbReference type="AlphaFoldDB" id="A0A7J6GT85"/>